<dbReference type="AlphaFoldDB" id="A0A381FCL1"/>
<evidence type="ECO:0000313" key="2">
    <source>
        <dbReference type="Proteomes" id="UP000254282"/>
    </source>
</evidence>
<sequence>MKYFHFVLFFFYISTVMAQKKYDLQLRFITDKKTIAPNVKVTFLKNINTESGAVVIDELVSDSKGVLNLKLSDKYFDKNGWLGIQAFYDEKDVYYLSYYEEISKKQIPFKKTIVFEHVIPPTLEEIDENNVPPPPRLP</sequence>
<dbReference type="Proteomes" id="UP000254282">
    <property type="component" value="Unassembled WGS sequence"/>
</dbReference>
<accession>A0A381FCL1</accession>
<gene>
    <name evidence="1" type="ORF">NCTC13532_00747</name>
</gene>
<protein>
    <submittedName>
        <fullName evidence="1">Uncharacterized protein</fullName>
    </submittedName>
</protein>
<organism evidence="1 2">
    <name type="scientific">Chryseobacterium indoltheticum</name>
    <dbReference type="NCBI Taxonomy" id="254"/>
    <lineage>
        <taxon>Bacteria</taxon>
        <taxon>Pseudomonadati</taxon>
        <taxon>Bacteroidota</taxon>
        <taxon>Flavobacteriia</taxon>
        <taxon>Flavobacteriales</taxon>
        <taxon>Weeksellaceae</taxon>
        <taxon>Chryseobacterium group</taxon>
        <taxon>Chryseobacterium</taxon>
    </lineage>
</organism>
<reference evidence="1 2" key="1">
    <citation type="submission" date="2018-06" db="EMBL/GenBank/DDBJ databases">
        <authorList>
            <consortium name="Pathogen Informatics"/>
            <person name="Doyle S."/>
        </authorList>
    </citation>
    <scope>NUCLEOTIDE SEQUENCE [LARGE SCALE GENOMIC DNA]</scope>
    <source>
        <strain evidence="1 2">NCTC13532</strain>
    </source>
</reference>
<evidence type="ECO:0000313" key="1">
    <source>
        <dbReference type="EMBL" id="SUX44306.1"/>
    </source>
</evidence>
<dbReference type="EMBL" id="UFVR01000004">
    <property type="protein sequence ID" value="SUX44306.1"/>
    <property type="molecule type" value="Genomic_DNA"/>
</dbReference>
<dbReference type="RefSeq" id="WP_147293562.1">
    <property type="nucleotide sequence ID" value="NZ_UFVR01000004.1"/>
</dbReference>
<name>A0A381FCL1_9FLAO</name>
<proteinExistence type="predicted"/>